<dbReference type="EMBL" id="CP032125">
    <property type="protein sequence ID" value="AXX99146.1"/>
    <property type="molecule type" value="Genomic_DNA"/>
</dbReference>
<proteinExistence type="predicted"/>
<evidence type="ECO:0000259" key="2">
    <source>
        <dbReference type="Pfam" id="PF13670"/>
    </source>
</evidence>
<dbReference type="OrthoDB" id="7365433at2"/>
<feature type="signal peptide" evidence="1">
    <location>
        <begin position="1"/>
        <end position="19"/>
    </location>
</feature>
<dbReference type="Pfam" id="PF13670">
    <property type="entry name" value="PepSY_2"/>
    <property type="match status" value="1"/>
</dbReference>
<dbReference type="RefSeq" id="WP_118943798.1">
    <property type="nucleotide sequence ID" value="NZ_CP032125.1"/>
</dbReference>
<feature type="chain" id="PRO_5016659662" evidence="1">
    <location>
        <begin position="20"/>
        <end position="85"/>
    </location>
</feature>
<dbReference type="Proteomes" id="UP000261704">
    <property type="component" value="Chromosome"/>
</dbReference>
<organism evidence="3 4">
    <name type="scientific">Profundibacter amoris</name>
    <dbReference type="NCBI Taxonomy" id="2171755"/>
    <lineage>
        <taxon>Bacteria</taxon>
        <taxon>Pseudomonadati</taxon>
        <taxon>Pseudomonadota</taxon>
        <taxon>Alphaproteobacteria</taxon>
        <taxon>Rhodobacterales</taxon>
        <taxon>Paracoccaceae</taxon>
        <taxon>Profundibacter</taxon>
    </lineage>
</organism>
<protein>
    <submittedName>
        <fullName evidence="3">PepSY domain-containing protein</fullName>
    </submittedName>
</protein>
<keyword evidence="4" id="KW-1185">Reference proteome</keyword>
<keyword evidence="1" id="KW-0732">Signal</keyword>
<feature type="domain" description="PepSY" evidence="2">
    <location>
        <begin position="4"/>
        <end position="80"/>
    </location>
</feature>
<dbReference type="AlphaFoldDB" id="A0A347UJW8"/>
<dbReference type="KEGG" id="pamo:BAR1_15110"/>
<evidence type="ECO:0000313" key="3">
    <source>
        <dbReference type="EMBL" id="AXX99146.1"/>
    </source>
</evidence>
<sequence>MKKLMFTALAVTFATPLLAEPACTPGDSLKPVWEAIKSFEDEGGEVLKFKINDGGCYEVYGMLDNTKMEVFFDPNTGAEIDRINS</sequence>
<accession>A0A347UJW8</accession>
<evidence type="ECO:0000256" key="1">
    <source>
        <dbReference type="SAM" id="SignalP"/>
    </source>
</evidence>
<name>A0A347UJW8_9RHOB</name>
<gene>
    <name evidence="3" type="ORF">BAR1_15110</name>
</gene>
<evidence type="ECO:0000313" key="4">
    <source>
        <dbReference type="Proteomes" id="UP000261704"/>
    </source>
</evidence>
<dbReference type="InterPro" id="IPR025711">
    <property type="entry name" value="PepSY"/>
</dbReference>
<reference evidence="3 4" key="1">
    <citation type="submission" date="2018-09" db="EMBL/GenBank/DDBJ databases">
        <title>Profundibacter amoris BAR1 gen. nov., sp. nov., a new member of the Roseobacter clade isolated at Lokis Castle Vent Field on the Arctic Mid-Oceanic Ridge.</title>
        <authorList>
            <person name="Le Moine Bauer S."/>
            <person name="Sjoeberg A.G."/>
            <person name="L'Haridon S."/>
            <person name="Stokke R."/>
            <person name="Roalkvam I."/>
            <person name="Steen I.H."/>
            <person name="Dahle H."/>
        </authorList>
    </citation>
    <scope>NUCLEOTIDE SEQUENCE [LARGE SCALE GENOMIC DNA]</scope>
    <source>
        <strain evidence="3 4">BAR1</strain>
    </source>
</reference>